<accession>A0A8D0CW41</accession>
<dbReference type="InterPro" id="IPR011029">
    <property type="entry name" value="DEATH-like_dom_sf"/>
</dbReference>
<proteinExistence type="predicted"/>
<reference evidence="2" key="1">
    <citation type="submission" date="2025-08" db="UniProtKB">
        <authorList>
            <consortium name="Ensembl"/>
        </authorList>
    </citation>
    <scope>IDENTIFICATION</scope>
</reference>
<dbReference type="Pfam" id="PF02758">
    <property type="entry name" value="PYRIN"/>
    <property type="match status" value="1"/>
</dbReference>
<dbReference type="InterPro" id="IPR004020">
    <property type="entry name" value="DAPIN"/>
</dbReference>
<dbReference type="SUPFAM" id="SSF47986">
    <property type="entry name" value="DEATH domain"/>
    <property type="match status" value="1"/>
</dbReference>
<evidence type="ECO:0000313" key="3">
    <source>
        <dbReference type="Proteomes" id="UP000694568"/>
    </source>
</evidence>
<dbReference type="InterPro" id="IPR001315">
    <property type="entry name" value="CARD"/>
</dbReference>
<dbReference type="GO" id="GO:0042981">
    <property type="term" value="P:regulation of apoptotic process"/>
    <property type="evidence" value="ECO:0007669"/>
    <property type="project" value="InterPro"/>
</dbReference>
<keyword evidence="3" id="KW-1185">Reference proteome</keyword>
<organism evidence="2 3">
    <name type="scientific">Sander lucioperca</name>
    <name type="common">Pike-perch</name>
    <name type="synonym">Perca lucioperca</name>
    <dbReference type="NCBI Taxonomy" id="283035"/>
    <lineage>
        <taxon>Eukaryota</taxon>
        <taxon>Metazoa</taxon>
        <taxon>Chordata</taxon>
        <taxon>Craniata</taxon>
        <taxon>Vertebrata</taxon>
        <taxon>Euteleostomi</taxon>
        <taxon>Actinopterygii</taxon>
        <taxon>Neopterygii</taxon>
        <taxon>Teleostei</taxon>
        <taxon>Neoteleostei</taxon>
        <taxon>Acanthomorphata</taxon>
        <taxon>Eupercaria</taxon>
        <taxon>Perciformes</taxon>
        <taxon>Percoidei</taxon>
        <taxon>Percidae</taxon>
        <taxon>Luciopercinae</taxon>
        <taxon>Sander</taxon>
    </lineage>
</organism>
<evidence type="ECO:0000259" key="1">
    <source>
        <dbReference type="PROSITE" id="PS50209"/>
    </source>
</evidence>
<dbReference type="Proteomes" id="UP000694568">
    <property type="component" value="Unplaced"/>
</dbReference>
<protein>
    <recommendedName>
        <fullName evidence="1">CARD domain-containing protein</fullName>
    </recommendedName>
</protein>
<feature type="domain" description="CARD" evidence="1">
    <location>
        <begin position="91"/>
        <end position="143"/>
    </location>
</feature>
<reference evidence="2" key="2">
    <citation type="submission" date="2025-09" db="UniProtKB">
        <authorList>
            <consortium name="Ensembl"/>
        </authorList>
    </citation>
    <scope>IDENTIFICATION</scope>
</reference>
<evidence type="ECO:0000313" key="2">
    <source>
        <dbReference type="Ensembl" id="ENSSLUP00000015525.1"/>
    </source>
</evidence>
<dbReference type="Ensembl" id="ENSSLUT00000016021.1">
    <property type="protein sequence ID" value="ENSSLUP00000015525.1"/>
    <property type="gene ID" value="ENSSLUG00000007272.1"/>
</dbReference>
<dbReference type="PROSITE" id="PS50209">
    <property type="entry name" value="CARD"/>
    <property type="match status" value="1"/>
</dbReference>
<dbReference type="AlphaFoldDB" id="A0A8D0CW41"/>
<name>A0A8D0CW41_SANLU</name>
<sequence>MDKTLEDLSLSHFRLFCSKLLREDLLRERQSTVSALAADHDFTEITGLLVSTFTEDGALSVASCVLVRVPGRCVKRSISKQYAADSWKDHLIHVMSNVEPILDELLTKGVIEQESFDKISALPTSEEKMMELLDDHLKTVGDKDIFYNIIEKWLPRIEHQGSRFNVQLYCHYTIQGCTMKCGCSPLHAATQKMSKQIFKLE</sequence>
<dbReference type="Gene3D" id="1.10.533.10">
    <property type="entry name" value="Death Domain, Fas"/>
    <property type="match status" value="2"/>
</dbReference>
<dbReference type="GeneTree" id="ENSGT01020000230697"/>
<dbReference type="Pfam" id="PF00619">
    <property type="entry name" value="CARD"/>
    <property type="match status" value="1"/>
</dbReference>